<gene>
    <name evidence="1" type="ORF">HH308_16850</name>
</gene>
<keyword evidence="2" id="KW-1185">Reference proteome</keyword>
<dbReference type="InterPro" id="IPR019646">
    <property type="entry name" value="Aminoglyc_AdlTrfase"/>
</dbReference>
<dbReference type="Gene3D" id="3.30.460.40">
    <property type="match status" value="1"/>
</dbReference>
<dbReference type="AlphaFoldDB" id="A0A848L2Q0"/>
<dbReference type="Proteomes" id="UP000550729">
    <property type="component" value="Unassembled WGS sequence"/>
</dbReference>
<evidence type="ECO:0000313" key="2">
    <source>
        <dbReference type="Proteomes" id="UP000550729"/>
    </source>
</evidence>
<protein>
    <recommendedName>
        <fullName evidence="3">Aminoglycoside-2''-adenylyltransferase</fullName>
    </recommendedName>
</protein>
<comment type="caution">
    <text evidence="1">The sequence shown here is derived from an EMBL/GenBank/DDBJ whole genome shotgun (WGS) entry which is preliminary data.</text>
</comment>
<evidence type="ECO:0000313" key="1">
    <source>
        <dbReference type="EMBL" id="NMO02883.1"/>
    </source>
</evidence>
<accession>A0A848L2Q0</accession>
<organism evidence="1 2">
    <name type="scientific">Gordonia asplenii</name>
    <dbReference type="NCBI Taxonomy" id="2725283"/>
    <lineage>
        <taxon>Bacteria</taxon>
        <taxon>Bacillati</taxon>
        <taxon>Actinomycetota</taxon>
        <taxon>Actinomycetes</taxon>
        <taxon>Mycobacteriales</taxon>
        <taxon>Gordoniaceae</taxon>
        <taxon>Gordonia</taxon>
    </lineage>
</organism>
<dbReference type="EMBL" id="JABBNB010000017">
    <property type="protein sequence ID" value="NMO02883.1"/>
    <property type="molecule type" value="Genomic_DNA"/>
</dbReference>
<dbReference type="Pfam" id="PF10706">
    <property type="entry name" value="Aminoglyc_resit"/>
    <property type="match status" value="1"/>
</dbReference>
<reference evidence="1 2" key="1">
    <citation type="submission" date="2020-04" db="EMBL/GenBank/DDBJ databases">
        <title>Gordonia sp. nov. TBRC 11910.</title>
        <authorList>
            <person name="Suriyachadkun C."/>
        </authorList>
    </citation>
    <scope>NUCLEOTIDE SEQUENCE [LARGE SCALE GENOMIC DNA]</scope>
    <source>
        <strain evidence="1 2">TBRC 11910</strain>
    </source>
</reference>
<dbReference type="RefSeq" id="WP_170195387.1">
    <property type="nucleotide sequence ID" value="NZ_JABBNB010000017.1"/>
</dbReference>
<name>A0A848L2Q0_9ACTN</name>
<sequence length="214" mass="24282">MTDLPAGGIPVDPDDCDRRWQPWTPNEIATRLDGCAASWCVVGGWAIDMFLGASTRPHDDVEIAVPRGQFDALAAHFGDARWDVVGSGLRWSFDEVGDDERLHQTWLCDPTSGAYHLDVFREPHDDDTWICRFDPSITLPYDDLIRFTRHGIPYATPEVVLLFKSRAPRPKDRQDFAAVLPHLSGTQRRRLGDWIRRNPEHRTIDLPGLSQLNS</sequence>
<proteinExistence type="predicted"/>
<evidence type="ECO:0008006" key="3">
    <source>
        <dbReference type="Google" id="ProtNLM"/>
    </source>
</evidence>